<protein>
    <submittedName>
        <fullName evidence="3">Uncharacterized protein</fullName>
    </submittedName>
</protein>
<feature type="compositionally biased region" description="Polar residues" evidence="1">
    <location>
        <begin position="232"/>
        <end position="241"/>
    </location>
</feature>
<feature type="region of interest" description="Disordered" evidence="1">
    <location>
        <begin position="125"/>
        <end position="166"/>
    </location>
</feature>
<feature type="region of interest" description="Disordered" evidence="1">
    <location>
        <begin position="343"/>
        <end position="407"/>
    </location>
</feature>
<evidence type="ECO:0000313" key="4">
    <source>
        <dbReference type="Proteomes" id="UP000184499"/>
    </source>
</evidence>
<reference evidence="4" key="1">
    <citation type="journal article" date="2017" name="Genome Biol.">
        <title>Comparative genomics reveals high biological diversity and specific adaptations in the industrially and medically important fungal genus Aspergillus.</title>
        <authorList>
            <person name="de Vries R.P."/>
            <person name="Riley R."/>
            <person name="Wiebenga A."/>
            <person name="Aguilar-Osorio G."/>
            <person name="Amillis S."/>
            <person name="Uchima C.A."/>
            <person name="Anderluh G."/>
            <person name="Asadollahi M."/>
            <person name="Askin M."/>
            <person name="Barry K."/>
            <person name="Battaglia E."/>
            <person name="Bayram O."/>
            <person name="Benocci T."/>
            <person name="Braus-Stromeyer S.A."/>
            <person name="Caldana C."/>
            <person name="Canovas D."/>
            <person name="Cerqueira G.C."/>
            <person name="Chen F."/>
            <person name="Chen W."/>
            <person name="Choi C."/>
            <person name="Clum A."/>
            <person name="Dos Santos R.A."/>
            <person name="Damasio A.R."/>
            <person name="Diallinas G."/>
            <person name="Emri T."/>
            <person name="Fekete E."/>
            <person name="Flipphi M."/>
            <person name="Freyberg S."/>
            <person name="Gallo A."/>
            <person name="Gournas C."/>
            <person name="Habgood R."/>
            <person name="Hainaut M."/>
            <person name="Harispe M.L."/>
            <person name="Henrissat B."/>
            <person name="Hilden K.S."/>
            <person name="Hope R."/>
            <person name="Hossain A."/>
            <person name="Karabika E."/>
            <person name="Karaffa L."/>
            <person name="Karanyi Z."/>
            <person name="Krasevec N."/>
            <person name="Kuo A."/>
            <person name="Kusch H."/>
            <person name="LaButti K."/>
            <person name="Lagendijk E.L."/>
            <person name="Lapidus A."/>
            <person name="Levasseur A."/>
            <person name="Lindquist E."/>
            <person name="Lipzen A."/>
            <person name="Logrieco A.F."/>
            <person name="MacCabe A."/>
            <person name="Maekelae M.R."/>
            <person name="Malavazi I."/>
            <person name="Melin P."/>
            <person name="Meyer V."/>
            <person name="Mielnichuk N."/>
            <person name="Miskei M."/>
            <person name="Molnar A.P."/>
            <person name="Mule G."/>
            <person name="Ngan C.Y."/>
            <person name="Orejas M."/>
            <person name="Orosz E."/>
            <person name="Ouedraogo J.P."/>
            <person name="Overkamp K.M."/>
            <person name="Park H.-S."/>
            <person name="Perrone G."/>
            <person name="Piumi F."/>
            <person name="Punt P.J."/>
            <person name="Ram A.F."/>
            <person name="Ramon A."/>
            <person name="Rauscher S."/>
            <person name="Record E."/>
            <person name="Riano-Pachon D.M."/>
            <person name="Robert V."/>
            <person name="Roehrig J."/>
            <person name="Ruller R."/>
            <person name="Salamov A."/>
            <person name="Salih N.S."/>
            <person name="Samson R.A."/>
            <person name="Sandor E."/>
            <person name="Sanguinetti M."/>
            <person name="Schuetze T."/>
            <person name="Sepcic K."/>
            <person name="Shelest E."/>
            <person name="Sherlock G."/>
            <person name="Sophianopoulou V."/>
            <person name="Squina F.M."/>
            <person name="Sun H."/>
            <person name="Susca A."/>
            <person name="Todd R.B."/>
            <person name="Tsang A."/>
            <person name="Unkles S.E."/>
            <person name="van de Wiele N."/>
            <person name="van Rossen-Uffink D."/>
            <person name="Oliveira J.V."/>
            <person name="Vesth T.C."/>
            <person name="Visser J."/>
            <person name="Yu J.-H."/>
            <person name="Zhou M."/>
            <person name="Andersen M.R."/>
            <person name="Archer D.B."/>
            <person name="Baker S.E."/>
            <person name="Benoit I."/>
            <person name="Brakhage A.A."/>
            <person name="Braus G.H."/>
            <person name="Fischer R."/>
            <person name="Frisvad J.C."/>
            <person name="Goldman G.H."/>
            <person name="Houbraken J."/>
            <person name="Oakley B."/>
            <person name="Pocsi I."/>
            <person name="Scazzocchio C."/>
            <person name="Seiboth B."/>
            <person name="vanKuyk P.A."/>
            <person name="Wortman J."/>
            <person name="Dyer P.S."/>
            <person name="Grigoriev I.V."/>
        </authorList>
    </citation>
    <scope>NUCLEOTIDE SEQUENCE [LARGE SCALE GENOMIC DNA]</scope>
    <source>
        <strain evidence="4">CBS 101740 / IMI 381727 / IBT 21946</strain>
    </source>
</reference>
<keyword evidence="2" id="KW-0472">Membrane</keyword>
<dbReference type="VEuPathDB" id="FungiDB:ASPBRDRAFT_60028"/>
<gene>
    <name evidence="3" type="ORF">ASPBRDRAFT_60028</name>
</gene>
<feature type="compositionally biased region" description="Basic and acidic residues" evidence="1">
    <location>
        <begin position="349"/>
        <end position="366"/>
    </location>
</feature>
<proteinExistence type="predicted"/>
<evidence type="ECO:0000256" key="2">
    <source>
        <dbReference type="SAM" id="Phobius"/>
    </source>
</evidence>
<feature type="compositionally biased region" description="Polar residues" evidence="1">
    <location>
        <begin position="389"/>
        <end position="407"/>
    </location>
</feature>
<feature type="transmembrane region" description="Helical" evidence="2">
    <location>
        <begin position="468"/>
        <end position="489"/>
    </location>
</feature>
<evidence type="ECO:0000313" key="3">
    <source>
        <dbReference type="EMBL" id="OJJ66179.1"/>
    </source>
</evidence>
<evidence type="ECO:0000256" key="1">
    <source>
        <dbReference type="SAM" id="MobiDB-lite"/>
    </source>
</evidence>
<dbReference type="OrthoDB" id="4503802at2759"/>
<sequence>MVHHCCLFTEQWARGRFDESITTDRWGLNSNPNIAHRELSQDSSEIRISLSFDSAVSLWASMSASTITVHHPGHIQHSTWQTPSVLPVISSTKYPAPKASEDRQGTADLKTTTVSLLSLHPTSFNPSVFSGSRPSRPSTSGRDNDNTIFNALSRVPQPPPTTIFRAKPDITVSQFVSANPTGKSKLVPNIRTNSADTVTSIASLVAGASLSLSGQLVSLLETPTLDSFRDVTPTSKDSTLPFSHHSLSDGDPRKGDGVDQDTVGTATIQLSLLGWDSPAQSTSTWCTHETLPQYQTHSHAMVSETLKATPISYPQPVLIMPTYTKPLDTPLSSARVLLYHSGEQPTGTNEEKGNHIDHTDSDHSDGLSEDCLPQYTISAPSPGRDDNRLTGSDNPQPSTTFDSSPMTSVTTWSEAGFMDHLTTSMTLDVSNGPSRAPKSMNTATTTSVYSGSVIDGLRRARTIPRRSLGMSVSAAVGGATIFLLIFILHRPIYRWICRRRTGVIWIGHASAASRSHYTELPSPHMQYPEVSHFSADSEAGSTEAHRG</sequence>
<keyword evidence="2" id="KW-0812">Transmembrane</keyword>
<dbReference type="Proteomes" id="UP000184499">
    <property type="component" value="Unassembled WGS sequence"/>
</dbReference>
<keyword evidence="2" id="KW-1133">Transmembrane helix</keyword>
<accession>A0A1L9U3F1</accession>
<feature type="compositionally biased region" description="Basic and acidic residues" evidence="1">
    <location>
        <begin position="246"/>
        <end position="257"/>
    </location>
</feature>
<organism evidence="3 4">
    <name type="scientific">Aspergillus brasiliensis (strain CBS 101740 / IMI 381727 / IBT 21946)</name>
    <dbReference type="NCBI Taxonomy" id="767769"/>
    <lineage>
        <taxon>Eukaryota</taxon>
        <taxon>Fungi</taxon>
        <taxon>Dikarya</taxon>
        <taxon>Ascomycota</taxon>
        <taxon>Pezizomycotina</taxon>
        <taxon>Eurotiomycetes</taxon>
        <taxon>Eurotiomycetidae</taxon>
        <taxon>Eurotiales</taxon>
        <taxon>Aspergillaceae</taxon>
        <taxon>Aspergillus</taxon>
        <taxon>Aspergillus subgen. Circumdati</taxon>
    </lineage>
</organism>
<feature type="region of interest" description="Disordered" evidence="1">
    <location>
        <begin position="227"/>
        <end position="261"/>
    </location>
</feature>
<dbReference type="EMBL" id="KV878701">
    <property type="protein sequence ID" value="OJJ66179.1"/>
    <property type="molecule type" value="Genomic_DNA"/>
</dbReference>
<dbReference type="GeneID" id="93580649"/>
<feature type="compositionally biased region" description="Low complexity" evidence="1">
    <location>
        <begin position="130"/>
        <end position="141"/>
    </location>
</feature>
<keyword evidence="4" id="KW-1185">Reference proteome</keyword>
<dbReference type="RefSeq" id="XP_067473429.1">
    <property type="nucleotide sequence ID" value="XM_067628161.1"/>
</dbReference>
<dbReference type="AlphaFoldDB" id="A0A1L9U3F1"/>
<name>A0A1L9U3F1_ASPBC</name>